<comment type="caution">
    <text evidence="2">The sequence shown here is derived from an EMBL/GenBank/DDBJ whole genome shotgun (WGS) entry which is preliminary data.</text>
</comment>
<dbReference type="Proteomes" id="UP000316778">
    <property type="component" value="Unassembled WGS sequence"/>
</dbReference>
<dbReference type="AlphaFoldDB" id="A0A562SIZ9"/>
<accession>A0A562SIZ9</accession>
<evidence type="ECO:0000313" key="2">
    <source>
        <dbReference type="EMBL" id="TWI80964.1"/>
    </source>
</evidence>
<evidence type="ECO:0000256" key="1">
    <source>
        <dbReference type="SAM" id="SignalP"/>
    </source>
</evidence>
<protein>
    <recommendedName>
        <fullName evidence="4">DUF3575 domain-containing protein</fullName>
    </recommendedName>
</protein>
<keyword evidence="3" id="KW-1185">Reference proteome</keyword>
<name>A0A562SIZ9_CHIJA</name>
<dbReference type="EMBL" id="VLLG01000008">
    <property type="protein sequence ID" value="TWI80964.1"/>
    <property type="molecule type" value="Genomic_DNA"/>
</dbReference>
<dbReference type="OrthoDB" id="1490291at2"/>
<evidence type="ECO:0000313" key="3">
    <source>
        <dbReference type="Proteomes" id="UP000316778"/>
    </source>
</evidence>
<dbReference type="RefSeq" id="WP_145719540.1">
    <property type="nucleotide sequence ID" value="NZ_BAAAFY010000003.1"/>
</dbReference>
<feature type="signal peptide" evidence="1">
    <location>
        <begin position="1"/>
        <end position="22"/>
    </location>
</feature>
<sequence length="198" mass="22308">MSIKSIFLFCLAITYAGLWASAQDKSSVSSKPELALEARITTYLQGGYDLGALYYPKGTKWSFGFLVARHDITGITKEWLFDSNNHDALDMRLNWIASFLSRYHFAAHKEGFFAELGLGIEEFRVSAGAETFSNTNGFIAPAIGYIWYPWGRSGFYLMPKVNGVLTLFRADEQTMAHGTTFRLKPFFATPSFSIGWKF</sequence>
<organism evidence="2 3">
    <name type="scientific">Chitinophaga japonensis</name>
    <name type="common">Flexibacter japonensis</name>
    <dbReference type="NCBI Taxonomy" id="104662"/>
    <lineage>
        <taxon>Bacteria</taxon>
        <taxon>Pseudomonadati</taxon>
        <taxon>Bacteroidota</taxon>
        <taxon>Chitinophagia</taxon>
        <taxon>Chitinophagales</taxon>
        <taxon>Chitinophagaceae</taxon>
        <taxon>Chitinophaga</taxon>
    </lineage>
</organism>
<evidence type="ECO:0008006" key="4">
    <source>
        <dbReference type="Google" id="ProtNLM"/>
    </source>
</evidence>
<keyword evidence="1" id="KW-0732">Signal</keyword>
<gene>
    <name evidence="2" type="ORF">LX66_5569</name>
</gene>
<reference evidence="2 3" key="1">
    <citation type="journal article" date="2013" name="Stand. Genomic Sci.">
        <title>Genomic Encyclopedia of Type Strains, Phase I: The one thousand microbial genomes (KMG-I) project.</title>
        <authorList>
            <person name="Kyrpides N.C."/>
            <person name="Woyke T."/>
            <person name="Eisen J.A."/>
            <person name="Garrity G."/>
            <person name="Lilburn T.G."/>
            <person name="Beck B.J."/>
            <person name="Whitman W.B."/>
            <person name="Hugenholtz P."/>
            <person name="Klenk H.P."/>
        </authorList>
    </citation>
    <scope>NUCLEOTIDE SEQUENCE [LARGE SCALE GENOMIC DNA]</scope>
    <source>
        <strain evidence="2 3">DSM 13484</strain>
    </source>
</reference>
<feature type="chain" id="PRO_5022182879" description="DUF3575 domain-containing protein" evidence="1">
    <location>
        <begin position="23"/>
        <end position="198"/>
    </location>
</feature>
<proteinExistence type="predicted"/>